<gene>
    <name evidence="1" type="ORF">Pta02_61840</name>
</gene>
<dbReference type="RefSeq" id="WP_203878440.1">
    <property type="nucleotide sequence ID" value="NZ_BOOK01000047.1"/>
</dbReference>
<organism evidence="1 2">
    <name type="scientific">Planobispora takensis</name>
    <dbReference type="NCBI Taxonomy" id="1367882"/>
    <lineage>
        <taxon>Bacteria</taxon>
        <taxon>Bacillati</taxon>
        <taxon>Actinomycetota</taxon>
        <taxon>Actinomycetes</taxon>
        <taxon>Streptosporangiales</taxon>
        <taxon>Streptosporangiaceae</taxon>
        <taxon>Planobispora</taxon>
    </lineage>
</organism>
<accession>A0A8J3T2R1</accession>
<comment type="caution">
    <text evidence="1">The sequence shown here is derived from an EMBL/GenBank/DDBJ whole genome shotgun (WGS) entry which is preliminary data.</text>
</comment>
<evidence type="ECO:0000313" key="1">
    <source>
        <dbReference type="EMBL" id="GII04176.1"/>
    </source>
</evidence>
<proteinExistence type="predicted"/>
<dbReference type="AlphaFoldDB" id="A0A8J3T2R1"/>
<name>A0A8J3T2R1_9ACTN</name>
<keyword evidence="2" id="KW-1185">Reference proteome</keyword>
<dbReference type="Proteomes" id="UP000634476">
    <property type="component" value="Unassembled WGS sequence"/>
</dbReference>
<protein>
    <submittedName>
        <fullName evidence="1">Uncharacterized protein</fullName>
    </submittedName>
</protein>
<dbReference type="EMBL" id="BOOK01000047">
    <property type="protein sequence ID" value="GII04176.1"/>
    <property type="molecule type" value="Genomic_DNA"/>
</dbReference>
<sequence>MELHDRHGGRVMWLGRHPDRGEIYRLCRGGKWLGDHSLDALPATAAYHGLTLPEFGLADHFTCMTVNLADRTCCLRRAETVETDAVSGLIQRRCAPCRQAAAELATADPAVCAPPVAGTAAAGSGFAALPAGPGSQEHPLWSDLDEWWLQRQEDRRRSVSLQLRDAVTVIYAACEILSDIGAPDSGTERERLLEMVRTRAARLRALLATTAWAGL</sequence>
<reference evidence="1" key="1">
    <citation type="submission" date="2021-01" db="EMBL/GenBank/DDBJ databases">
        <title>Whole genome shotgun sequence of Planobispora takensis NBRC 109077.</title>
        <authorList>
            <person name="Komaki H."/>
            <person name="Tamura T."/>
        </authorList>
    </citation>
    <scope>NUCLEOTIDE SEQUENCE</scope>
    <source>
        <strain evidence="1">NBRC 109077</strain>
    </source>
</reference>
<evidence type="ECO:0000313" key="2">
    <source>
        <dbReference type="Proteomes" id="UP000634476"/>
    </source>
</evidence>